<dbReference type="GO" id="GO:0004792">
    <property type="term" value="F:thiosulfate-cyanide sulfurtransferase activity"/>
    <property type="evidence" value="ECO:0007669"/>
    <property type="project" value="InterPro"/>
</dbReference>
<evidence type="ECO:0000313" key="4">
    <source>
        <dbReference type="EMBL" id="ROR32687.1"/>
    </source>
</evidence>
<dbReference type="Gene3D" id="3.40.250.10">
    <property type="entry name" value="Rhodanese-like domain"/>
    <property type="match status" value="2"/>
</dbReference>
<keyword evidence="4" id="KW-0670">Pyruvate</keyword>
<sequence>MLRRLFLTLAALVLAGAARAAPPLVDGAWLQARLGDPDVVIVDMSGDETQYRRFHIPGAVHLPFGALVQRGRDGVVLRVPDARIFALLGQLGIRRESHVVVYDDIGALNAGRLFWELERIGHPKVSVLDGGLVRWILDGRPVTQEVPAPRPAVYRAEGGGRDNEIAHEAVRRLVDEGGAVLLDVRSEAEYVGDPRQPRSGHIPGARFWPWDTTVRWDAGFVLEDPATLEASLAALGIRDKDTPIVTYCRSGHRASQAYFVLRRLGFTRVRLYDGSMLQWSRDPQAPLKRGRAP</sequence>
<feature type="signal peptide" evidence="2">
    <location>
        <begin position="1"/>
        <end position="20"/>
    </location>
</feature>
<dbReference type="CDD" id="cd01448">
    <property type="entry name" value="TST_Repeat_1"/>
    <property type="match status" value="1"/>
</dbReference>
<name>A0A3N1Y5W2_9GAMM</name>
<dbReference type="SMART" id="SM00450">
    <property type="entry name" value="RHOD"/>
    <property type="match status" value="2"/>
</dbReference>
<dbReference type="InterPro" id="IPR051126">
    <property type="entry name" value="Thiosulfate_sulfurtransferase"/>
</dbReference>
<dbReference type="AlphaFoldDB" id="A0A3N1Y5W2"/>
<dbReference type="Proteomes" id="UP000276634">
    <property type="component" value="Unassembled WGS sequence"/>
</dbReference>
<dbReference type="CDD" id="cd01449">
    <property type="entry name" value="TST_Repeat_2"/>
    <property type="match status" value="1"/>
</dbReference>
<protein>
    <submittedName>
        <fullName evidence="4">Thiosulfate/3-mercaptopyruvate sulfurtransferase</fullName>
    </submittedName>
</protein>
<proteinExistence type="predicted"/>
<reference evidence="4 5" key="1">
    <citation type="submission" date="2018-11" db="EMBL/GenBank/DDBJ databases">
        <title>Genomic Encyclopedia of Type Strains, Phase IV (KMG-IV): sequencing the most valuable type-strain genomes for metagenomic binning, comparative biology and taxonomic classification.</title>
        <authorList>
            <person name="Goeker M."/>
        </authorList>
    </citation>
    <scope>NUCLEOTIDE SEQUENCE [LARGE SCALE GENOMIC DNA]</scope>
    <source>
        <strain evidence="4 5">DSM 100275</strain>
    </source>
</reference>
<organism evidence="4 5">
    <name type="scientific">Inmirania thermothiophila</name>
    <dbReference type="NCBI Taxonomy" id="1750597"/>
    <lineage>
        <taxon>Bacteria</taxon>
        <taxon>Pseudomonadati</taxon>
        <taxon>Pseudomonadota</taxon>
        <taxon>Gammaproteobacteria</taxon>
        <taxon>Chromatiales</taxon>
        <taxon>Ectothiorhodospiraceae</taxon>
        <taxon>Inmirania</taxon>
    </lineage>
</organism>
<evidence type="ECO:0000256" key="1">
    <source>
        <dbReference type="ARBA" id="ARBA00022737"/>
    </source>
</evidence>
<dbReference type="PROSITE" id="PS50206">
    <property type="entry name" value="RHODANESE_3"/>
    <property type="match status" value="2"/>
</dbReference>
<dbReference type="Pfam" id="PF00581">
    <property type="entry name" value="Rhodanese"/>
    <property type="match status" value="2"/>
</dbReference>
<dbReference type="SUPFAM" id="SSF52821">
    <property type="entry name" value="Rhodanese/Cell cycle control phosphatase"/>
    <property type="match status" value="2"/>
</dbReference>
<evidence type="ECO:0000256" key="2">
    <source>
        <dbReference type="SAM" id="SignalP"/>
    </source>
</evidence>
<feature type="domain" description="Rhodanese" evidence="3">
    <location>
        <begin position="35"/>
        <end position="144"/>
    </location>
</feature>
<keyword evidence="4" id="KW-0808">Transferase</keyword>
<keyword evidence="5" id="KW-1185">Reference proteome</keyword>
<dbReference type="RefSeq" id="WP_170165096.1">
    <property type="nucleotide sequence ID" value="NZ_RJVI01000002.1"/>
</dbReference>
<accession>A0A3N1Y5W2</accession>
<evidence type="ECO:0000313" key="5">
    <source>
        <dbReference type="Proteomes" id="UP000276634"/>
    </source>
</evidence>
<feature type="chain" id="PRO_5018137599" evidence="2">
    <location>
        <begin position="21"/>
        <end position="293"/>
    </location>
</feature>
<dbReference type="InterPro" id="IPR036873">
    <property type="entry name" value="Rhodanese-like_dom_sf"/>
</dbReference>
<dbReference type="PROSITE" id="PS00380">
    <property type="entry name" value="RHODANESE_1"/>
    <property type="match status" value="1"/>
</dbReference>
<dbReference type="EMBL" id="RJVI01000002">
    <property type="protein sequence ID" value="ROR32687.1"/>
    <property type="molecule type" value="Genomic_DNA"/>
</dbReference>
<keyword evidence="2" id="KW-0732">Signal</keyword>
<dbReference type="PANTHER" id="PTHR43855">
    <property type="entry name" value="THIOSULFATE SULFURTRANSFERASE"/>
    <property type="match status" value="1"/>
</dbReference>
<dbReference type="InterPro" id="IPR001307">
    <property type="entry name" value="Thiosulphate_STrfase_CS"/>
</dbReference>
<dbReference type="PANTHER" id="PTHR43855:SF1">
    <property type="entry name" value="THIOSULFATE SULFURTRANSFERASE"/>
    <property type="match status" value="1"/>
</dbReference>
<keyword evidence="1" id="KW-0677">Repeat</keyword>
<dbReference type="InterPro" id="IPR001763">
    <property type="entry name" value="Rhodanese-like_dom"/>
</dbReference>
<comment type="caution">
    <text evidence="4">The sequence shown here is derived from an EMBL/GenBank/DDBJ whole genome shotgun (WGS) entry which is preliminary data.</text>
</comment>
<feature type="domain" description="Rhodanese" evidence="3">
    <location>
        <begin position="175"/>
        <end position="288"/>
    </location>
</feature>
<gene>
    <name evidence="4" type="ORF">EDC57_1894</name>
</gene>
<evidence type="ECO:0000259" key="3">
    <source>
        <dbReference type="PROSITE" id="PS50206"/>
    </source>
</evidence>